<dbReference type="InterPro" id="IPR007608">
    <property type="entry name" value="Senescence_reg_S40"/>
</dbReference>
<feature type="region of interest" description="Disordered" evidence="2">
    <location>
        <begin position="1"/>
        <end position="81"/>
    </location>
</feature>
<evidence type="ECO:0000313" key="4">
    <source>
        <dbReference type="Proteomes" id="UP000092600"/>
    </source>
</evidence>
<organism evidence="3 4">
    <name type="scientific">Ananas comosus</name>
    <name type="common">Pineapple</name>
    <name type="synonym">Ananas ananas</name>
    <dbReference type="NCBI Taxonomy" id="4615"/>
    <lineage>
        <taxon>Eukaryota</taxon>
        <taxon>Viridiplantae</taxon>
        <taxon>Streptophyta</taxon>
        <taxon>Embryophyta</taxon>
        <taxon>Tracheophyta</taxon>
        <taxon>Spermatophyta</taxon>
        <taxon>Magnoliopsida</taxon>
        <taxon>Liliopsida</taxon>
        <taxon>Poales</taxon>
        <taxon>Bromeliaceae</taxon>
        <taxon>Bromelioideae</taxon>
        <taxon>Ananas</taxon>
    </lineage>
</organism>
<dbReference type="PANTHER" id="PTHR46525:SF2">
    <property type="entry name" value="EMB|CAB72159.1"/>
    <property type="match status" value="1"/>
</dbReference>
<dbReference type="Pfam" id="PF04520">
    <property type="entry name" value="Senescence_reg"/>
    <property type="match status" value="1"/>
</dbReference>
<dbReference type="AlphaFoldDB" id="A0A199VEQ7"/>
<feature type="compositionally biased region" description="Acidic residues" evidence="2">
    <location>
        <begin position="100"/>
        <end position="112"/>
    </location>
</feature>
<feature type="region of interest" description="Disordered" evidence="2">
    <location>
        <begin position="94"/>
        <end position="120"/>
    </location>
</feature>
<feature type="compositionally biased region" description="Polar residues" evidence="2">
    <location>
        <begin position="1"/>
        <end position="15"/>
    </location>
</feature>
<name>A0A199VEQ7_ANACO</name>
<comment type="similarity">
    <text evidence="1">Belongs to the senescence regulator S40 family.</text>
</comment>
<accession>A0A199VEQ7</accession>
<evidence type="ECO:0000256" key="1">
    <source>
        <dbReference type="ARBA" id="ARBA00034773"/>
    </source>
</evidence>
<gene>
    <name evidence="3" type="ORF">ACMD2_07982</name>
</gene>
<evidence type="ECO:0000256" key="2">
    <source>
        <dbReference type="SAM" id="MobiDB-lite"/>
    </source>
</evidence>
<reference evidence="3 4" key="1">
    <citation type="journal article" date="2016" name="DNA Res.">
        <title>The draft genome of MD-2 pineapple using hybrid error correction of long reads.</title>
        <authorList>
            <person name="Redwan R.M."/>
            <person name="Saidin A."/>
            <person name="Kumar S.V."/>
        </authorList>
    </citation>
    <scope>NUCLEOTIDE SEQUENCE [LARGE SCALE GENOMIC DNA]</scope>
    <source>
        <strain evidence="4">cv. MD2</strain>
        <tissue evidence="3">Leaf</tissue>
    </source>
</reference>
<sequence length="145" mass="15665">MSGQSRSVSIHSSRFFSPGGEPAGPVGPGGDEFDESEIWGSAVEPGPAEPGLNPLHRVRSGRRKPERAGAPVTAPCSVPVNIPDWSKILGGEYKGKEWSEAEEEEEEEEGGEDTAGMVPPHVWVWRNRPSRVSVPKGWPDLKGRT</sequence>
<feature type="compositionally biased region" description="Basic residues" evidence="2">
    <location>
        <begin position="56"/>
        <end position="65"/>
    </location>
</feature>
<dbReference type="PANTHER" id="PTHR46525">
    <property type="entry name" value="EMB|CAB72159.1"/>
    <property type="match status" value="1"/>
</dbReference>
<dbReference type="STRING" id="4615.A0A199VEQ7"/>
<evidence type="ECO:0000313" key="3">
    <source>
        <dbReference type="EMBL" id="OAY75503.1"/>
    </source>
</evidence>
<dbReference type="Proteomes" id="UP000092600">
    <property type="component" value="Unassembled WGS sequence"/>
</dbReference>
<comment type="caution">
    <text evidence="3">The sequence shown here is derived from an EMBL/GenBank/DDBJ whole genome shotgun (WGS) entry which is preliminary data.</text>
</comment>
<proteinExistence type="inferred from homology"/>
<protein>
    <submittedName>
        <fullName evidence="3">Uncharacterized protein</fullName>
    </submittedName>
</protein>
<dbReference type="GO" id="GO:0010150">
    <property type="term" value="P:leaf senescence"/>
    <property type="evidence" value="ECO:0007669"/>
    <property type="project" value="UniProtKB-ARBA"/>
</dbReference>
<dbReference type="EMBL" id="LSRQ01002076">
    <property type="protein sequence ID" value="OAY75503.1"/>
    <property type="molecule type" value="Genomic_DNA"/>
</dbReference>